<evidence type="ECO:0000256" key="1">
    <source>
        <dbReference type="SAM" id="MobiDB-lite"/>
    </source>
</evidence>
<proteinExistence type="predicted"/>
<feature type="compositionally biased region" description="Basic and acidic residues" evidence="1">
    <location>
        <begin position="1"/>
        <end position="11"/>
    </location>
</feature>
<dbReference type="AlphaFoldDB" id="A0A238JZM2"/>
<evidence type="ECO:0000313" key="2">
    <source>
        <dbReference type="EMBL" id="SMX36089.1"/>
    </source>
</evidence>
<reference evidence="2 3" key="1">
    <citation type="submission" date="2017-05" db="EMBL/GenBank/DDBJ databases">
        <authorList>
            <person name="Song R."/>
            <person name="Chenine A.L."/>
            <person name="Ruprecht R.M."/>
        </authorList>
    </citation>
    <scope>NUCLEOTIDE SEQUENCE [LARGE SCALE GENOMIC DNA]</scope>
    <source>
        <strain evidence="2 3">CECT 8898</strain>
    </source>
</reference>
<dbReference type="Proteomes" id="UP000207598">
    <property type="component" value="Unassembled WGS sequence"/>
</dbReference>
<keyword evidence="3" id="KW-1185">Reference proteome</keyword>
<dbReference type="EMBL" id="FXYF01000002">
    <property type="protein sequence ID" value="SMX36089.1"/>
    <property type="molecule type" value="Genomic_DNA"/>
</dbReference>
<evidence type="ECO:0000313" key="3">
    <source>
        <dbReference type="Proteomes" id="UP000207598"/>
    </source>
</evidence>
<feature type="region of interest" description="Disordered" evidence="1">
    <location>
        <begin position="1"/>
        <end position="41"/>
    </location>
</feature>
<accession>A0A238JZM2</accession>
<gene>
    <name evidence="2" type="ORF">MAA8898_00748</name>
</gene>
<organism evidence="2 3">
    <name type="scientific">Maliponia aquimaris</name>
    <dbReference type="NCBI Taxonomy" id="1673631"/>
    <lineage>
        <taxon>Bacteria</taxon>
        <taxon>Pseudomonadati</taxon>
        <taxon>Pseudomonadota</taxon>
        <taxon>Alphaproteobacteria</taxon>
        <taxon>Rhodobacterales</taxon>
        <taxon>Paracoccaceae</taxon>
        <taxon>Maliponia</taxon>
    </lineage>
</organism>
<name>A0A238JZM2_9RHOB</name>
<sequence length="41" mass="4241">MGRDGSHRFPDGGKTGALPPPLLRSGPPGGIWTEKKQGRGA</sequence>
<protein>
    <submittedName>
        <fullName evidence="2">Uncharacterized protein</fullName>
    </submittedName>
</protein>